<gene>
    <name evidence="14" type="ORF">FPE01S_02_00990</name>
</gene>
<dbReference type="InterPro" id="IPR039426">
    <property type="entry name" value="TonB-dep_rcpt-like"/>
</dbReference>
<evidence type="ECO:0000256" key="1">
    <source>
        <dbReference type="ARBA" id="ARBA00004571"/>
    </source>
</evidence>
<dbReference type="SUPFAM" id="SSF56935">
    <property type="entry name" value="Porins"/>
    <property type="match status" value="1"/>
</dbReference>
<accession>A0A0E9MZE9</accession>
<dbReference type="AlphaFoldDB" id="A0A0E9MZE9"/>
<evidence type="ECO:0000259" key="12">
    <source>
        <dbReference type="Pfam" id="PF00593"/>
    </source>
</evidence>
<keyword evidence="7 10" id="KW-0472">Membrane</keyword>
<dbReference type="GO" id="GO:0044718">
    <property type="term" value="P:siderophore transmembrane transport"/>
    <property type="evidence" value="ECO:0007669"/>
    <property type="project" value="TreeGrafter"/>
</dbReference>
<keyword evidence="3" id="KW-1134">Transmembrane beta strand</keyword>
<dbReference type="Gene3D" id="2.170.130.10">
    <property type="entry name" value="TonB-dependent receptor, plug domain"/>
    <property type="match status" value="1"/>
</dbReference>
<dbReference type="Gene3D" id="2.60.40.1120">
    <property type="entry name" value="Carboxypeptidase-like, regulatory domain"/>
    <property type="match status" value="1"/>
</dbReference>
<comment type="subcellular location">
    <subcellularLocation>
        <location evidence="1">Cell outer membrane</location>
        <topology evidence="1">Multi-pass membrane protein</topology>
    </subcellularLocation>
</comment>
<feature type="signal peptide" evidence="11">
    <location>
        <begin position="1"/>
        <end position="18"/>
    </location>
</feature>
<keyword evidence="4" id="KW-0812">Transmembrane</keyword>
<dbReference type="InterPro" id="IPR037066">
    <property type="entry name" value="Plug_dom_sf"/>
</dbReference>
<evidence type="ECO:0000256" key="3">
    <source>
        <dbReference type="ARBA" id="ARBA00022452"/>
    </source>
</evidence>
<evidence type="ECO:0000313" key="15">
    <source>
        <dbReference type="Proteomes" id="UP000033121"/>
    </source>
</evidence>
<evidence type="ECO:0000256" key="10">
    <source>
        <dbReference type="RuleBase" id="RU003357"/>
    </source>
</evidence>
<dbReference type="Pfam" id="PF00593">
    <property type="entry name" value="TonB_dep_Rec_b-barrel"/>
    <property type="match status" value="1"/>
</dbReference>
<keyword evidence="8 14" id="KW-0675">Receptor</keyword>
<dbReference type="EMBL" id="BBWV01000002">
    <property type="protein sequence ID" value="GAO42994.1"/>
    <property type="molecule type" value="Genomic_DNA"/>
</dbReference>
<keyword evidence="6 10" id="KW-0798">TonB box</keyword>
<proteinExistence type="inferred from homology"/>
<name>A0A0E9MZE9_9BACT</name>
<keyword evidence="2" id="KW-0813">Transport</keyword>
<keyword evidence="15" id="KW-1185">Reference proteome</keyword>
<dbReference type="InterPro" id="IPR000531">
    <property type="entry name" value="Beta-barrel_TonB"/>
</dbReference>
<dbReference type="Pfam" id="PF07715">
    <property type="entry name" value="Plug"/>
    <property type="match status" value="1"/>
</dbReference>
<dbReference type="GO" id="GO:0009279">
    <property type="term" value="C:cell outer membrane"/>
    <property type="evidence" value="ECO:0007669"/>
    <property type="project" value="UniProtKB-SubCell"/>
</dbReference>
<keyword evidence="5 11" id="KW-0732">Signal</keyword>
<protein>
    <submittedName>
        <fullName evidence="14">Putative TonB-dependent receptor</fullName>
    </submittedName>
</protein>
<evidence type="ECO:0000313" key="14">
    <source>
        <dbReference type="EMBL" id="GAO42994.1"/>
    </source>
</evidence>
<dbReference type="PANTHER" id="PTHR30069">
    <property type="entry name" value="TONB-DEPENDENT OUTER MEMBRANE RECEPTOR"/>
    <property type="match status" value="1"/>
</dbReference>
<dbReference type="RefSeq" id="WP_046368948.1">
    <property type="nucleotide sequence ID" value="NZ_BBWV01000002.1"/>
</dbReference>
<sequence length="928" mass="103473">MKKLLVILTLLVAGIATAQDTTFRPPVLDQRISISLDSVNLQTFAEAIEKQVPCRFYFDARQMDSFLVSVLIRDQSLQYVLDKVFDSTGISYVADEQNRIFLTVGFTVSLLPGKAPPPVPKKSAVSGREVFATSRISEVGHQYITPTRLAMDDNKVFEVGLKTETIGAGLATVAGYVRQYNTGEGVANASIVLEGTRTGIMTDKYGYYSFTLPKGEHTLKVSSLGMTDARRKIVLYGDGKLEIRMTPYVASLKEVTVIGSKSTNVKGNLMGVQKINIKVAKQLPSLFGETDIVRVMQMLPGVTSASEGSTGMNVRGGSVDQNLVLLDGATIFNPAHFFGFFSGFNPDIVKDAELYKSSIPVKYASRLSSVLDVISREGNQKKLSGSIGLGLLNARATLEGPLGKKTTFIAGARTTYSNWLLRALNDPAYANSSASFYDANLGITHAMNERNTLYFTGYMSGDRFRLDGDTLYRYGNINGVVKWKHNFNNRFSSLLSGGIDSYKFRMESDRGAPNDFTFENAIKQYHGKLDLTFMPNAKHRFEGGLSGLMYDLQPGNLAPAGKGLTIPKTVMPEKGLELAGYLSDQFTITPDLSLHAGVRYTWYSYRGPRDVYEYQPGVPREISSITDTIHATGNIQTWQGLEPRIALRYMLNNSTSFKLSYNRTRQNIHMMSNTTVVSPTDMWKLSDSYIRPEVGDQFSAGFYQNFRENTIEASVEGYYKRIQHAVTYKNGATLLLNNHLETDVANASGKAYGVELLVKKTAGRLTGWVSYTWSRTLLKMDDPLVDDPVNKGNYFPADYDKPHVVNFIGNYRFSHRFSISLTTAYSTGRPITYPVGRYWMNGSVRMYYSDRNAYRVPDYFRTDFSMNIEGSHKVKKLAHSSWTIGLYNVTARRNPYSVYFVSENGRVQGYKLSIIGTVVPYASYNVKF</sequence>
<dbReference type="STRING" id="1220578.FPE01S_02_00990"/>
<feature type="chain" id="PRO_5002429997" evidence="11">
    <location>
        <begin position="19"/>
        <end position="928"/>
    </location>
</feature>
<comment type="caution">
    <text evidence="14">The sequence shown here is derived from an EMBL/GenBank/DDBJ whole genome shotgun (WGS) entry which is preliminary data.</text>
</comment>
<evidence type="ECO:0000256" key="7">
    <source>
        <dbReference type="ARBA" id="ARBA00023136"/>
    </source>
</evidence>
<dbReference type="PANTHER" id="PTHR30069:SF29">
    <property type="entry name" value="HEMOGLOBIN AND HEMOGLOBIN-HAPTOGLOBIN-BINDING PROTEIN 1-RELATED"/>
    <property type="match status" value="1"/>
</dbReference>
<evidence type="ECO:0000256" key="9">
    <source>
        <dbReference type="ARBA" id="ARBA00023237"/>
    </source>
</evidence>
<dbReference type="OrthoDB" id="9803050at2"/>
<evidence type="ECO:0000256" key="6">
    <source>
        <dbReference type="ARBA" id="ARBA00023077"/>
    </source>
</evidence>
<dbReference type="GO" id="GO:0015344">
    <property type="term" value="F:siderophore uptake transmembrane transporter activity"/>
    <property type="evidence" value="ECO:0007669"/>
    <property type="project" value="TreeGrafter"/>
</dbReference>
<evidence type="ECO:0000259" key="13">
    <source>
        <dbReference type="Pfam" id="PF07715"/>
    </source>
</evidence>
<evidence type="ECO:0000256" key="11">
    <source>
        <dbReference type="SAM" id="SignalP"/>
    </source>
</evidence>
<dbReference type="SUPFAM" id="SSF49464">
    <property type="entry name" value="Carboxypeptidase regulatory domain-like"/>
    <property type="match status" value="1"/>
</dbReference>
<comment type="similarity">
    <text evidence="10">Belongs to the TonB-dependent receptor family.</text>
</comment>
<reference evidence="14 15" key="1">
    <citation type="submission" date="2015-04" db="EMBL/GenBank/DDBJ databases">
        <title>Whole genome shotgun sequence of Flavihumibacter petaseus NBRC 106054.</title>
        <authorList>
            <person name="Miyazawa S."/>
            <person name="Hosoyama A."/>
            <person name="Hashimoto M."/>
            <person name="Noguchi M."/>
            <person name="Tsuchikane K."/>
            <person name="Ohji S."/>
            <person name="Yamazoe A."/>
            <person name="Ichikawa N."/>
            <person name="Kimura A."/>
            <person name="Fujita N."/>
        </authorList>
    </citation>
    <scope>NUCLEOTIDE SEQUENCE [LARGE SCALE GENOMIC DNA]</scope>
    <source>
        <strain evidence="14 15">NBRC 106054</strain>
    </source>
</reference>
<evidence type="ECO:0000256" key="4">
    <source>
        <dbReference type="ARBA" id="ARBA00022692"/>
    </source>
</evidence>
<dbReference type="Pfam" id="PF13715">
    <property type="entry name" value="CarbopepD_reg_2"/>
    <property type="match status" value="1"/>
</dbReference>
<keyword evidence="9" id="KW-0998">Cell outer membrane</keyword>
<evidence type="ECO:0000256" key="5">
    <source>
        <dbReference type="ARBA" id="ARBA00022729"/>
    </source>
</evidence>
<dbReference type="InterPro" id="IPR012910">
    <property type="entry name" value="Plug_dom"/>
</dbReference>
<dbReference type="Gene3D" id="2.40.170.20">
    <property type="entry name" value="TonB-dependent receptor, beta-barrel domain"/>
    <property type="match status" value="1"/>
</dbReference>
<dbReference type="InterPro" id="IPR008969">
    <property type="entry name" value="CarboxyPept-like_regulatory"/>
</dbReference>
<feature type="domain" description="TonB-dependent receptor-like beta-barrel" evidence="12">
    <location>
        <begin position="438"/>
        <end position="889"/>
    </location>
</feature>
<evidence type="ECO:0000256" key="8">
    <source>
        <dbReference type="ARBA" id="ARBA00023170"/>
    </source>
</evidence>
<evidence type="ECO:0000256" key="2">
    <source>
        <dbReference type="ARBA" id="ARBA00022448"/>
    </source>
</evidence>
<organism evidence="14 15">
    <name type="scientific">Flavihumibacter petaseus NBRC 106054</name>
    <dbReference type="NCBI Taxonomy" id="1220578"/>
    <lineage>
        <taxon>Bacteria</taxon>
        <taxon>Pseudomonadati</taxon>
        <taxon>Bacteroidota</taxon>
        <taxon>Chitinophagia</taxon>
        <taxon>Chitinophagales</taxon>
        <taxon>Chitinophagaceae</taxon>
        <taxon>Flavihumibacter</taxon>
    </lineage>
</organism>
<dbReference type="InterPro" id="IPR036942">
    <property type="entry name" value="Beta-barrel_TonB_sf"/>
</dbReference>
<feature type="domain" description="TonB-dependent receptor plug" evidence="13">
    <location>
        <begin position="280"/>
        <end position="365"/>
    </location>
</feature>
<dbReference type="Proteomes" id="UP000033121">
    <property type="component" value="Unassembled WGS sequence"/>
</dbReference>